<feature type="compositionally biased region" description="Basic and acidic residues" evidence="6">
    <location>
        <begin position="864"/>
        <end position="881"/>
    </location>
</feature>
<sequence>MGKNKKPKQGKQSEHCPATVFVSKLPFSFTNSQLEETFSDVGPIRRCFLVTKKGSTENQGIGFVQFATAEDAGRAIEMKNGSSLDGRKIVVKLANHRAPLEQRRPKPSQAADADDNVKTENETDSIPDVAEKEEKTPSKCETGEPVQSPIKEKKIIDGQAGEGKSSGKQKHSENKADITPQDVKMPEKPTTVCEPEKPAQVKPPKKAKKLKVKAGEGKSSEKQRVARTVVIGGLLNPDMAEEVLCCAKKIDGVCSVTYPLPKEELSQHGLQQDGCRMEAASVLYASIRSACASVAALHQKEVNGGSVWARQLGGEGSKVQKWKVIIRNLPFKVKVNEIKEKFLAAGFVWDVFIPKNPETGLSKGFAFVKFTSKHDAENAILKFNGKSFGTRTIAVDWAVPKKIYTSGAATASESGQAVDENSDSDVDEASEDDDVDLKKNVEPADEAEYDSDASYEEIEDLSADVNIDKEVELAQKVLQNVMKSSGKQAPSSNAESHSEKKEVETTDRITSSKKATSAVSEPPNKAKPGNNKGGKNAESRSKNDEDDLPRTIFINNLPFDLDPEEVKQRFSSFGEVQSFFPVLHPLTKRPRGTGFLKFTNPDAADAAVFASNASPGLGIIFKGRQLKVLKALDKESAHTKAVEKSKHEIQDQRNLYLAKEGLIVEGTPAAEGVSAEDLAKRQTLQQKKMTKLQSPNFHVSKTRLVIYNLPKSMRPKELKKLCVDAITSKASKQTPVIRQIKFLNNVKDGKVKSFSRGVAFVEFAEHQHAIVALRVLNNNPEPFGPQHRPIVEFAVDNVQTLRKRNLKINDQLQETGNEEGNVQENDTSSKENFRKRKFSETRENQDMKKKFGNRNQAADGTATEEEHPRNRTKEGRVRQDKYTYMSGEVNDKSPRDRNANTVVGKSRQLKKIDREPRNRKANDKMVREPENRKGNESVDREPRKRKANEAIVENNEEKGFKNRRKKNKEPVGRDVTDKLDTLIERYKSKFSQKSDDADGKKQGTKQQQIKRWFQS</sequence>
<feature type="region of interest" description="Disordered" evidence="6">
    <location>
        <begin position="96"/>
        <end position="219"/>
    </location>
</feature>
<name>A0AAW1H9R7_SAPOF</name>
<dbReference type="InterPro" id="IPR000504">
    <property type="entry name" value="RRM_dom"/>
</dbReference>
<feature type="compositionally biased region" description="Basic residues" evidence="6">
    <location>
        <begin position="203"/>
        <end position="212"/>
    </location>
</feature>
<feature type="region of interest" description="Disordered" evidence="6">
    <location>
        <begin position="811"/>
        <end position="1015"/>
    </location>
</feature>
<dbReference type="GO" id="GO:0005634">
    <property type="term" value="C:nucleus"/>
    <property type="evidence" value="ECO:0007669"/>
    <property type="project" value="UniProtKB-SubCell"/>
</dbReference>
<gene>
    <name evidence="8" type="ORF">RND81_12G125600</name>
</gene>
<feature type="compositionally biased region" description="Basic and acidic residues" evidence="6">
    <location>
        <begin position="910"/>
        <end position="942"/>
    </location>
</feature>
<feature type="compositionally biased region" description="Basic and acidic residues" evidence="6">
    <location>
        <begin position="968"/>
        <end position="1001"/>
    </location>
</feature>
<dbReference type="PROSITE" id="PS50102">
    <property type="entry name" value="RRM"/>
    <property type="match status" value="4"/>
</dbReference>
<evidence type="ECO:0000256" key="3">
    <source>
        <dbReference type="ARBA" id="ARBA00022884"/>
    </source>
</evidence>
<keyword evidence="4" id="KW-0539">Nucleus</keyword>
<dbReference type="InterPro" id="IPR051945">
    <property type="entry name" value="RRM_MRD1_RNA_proc_ribogen"/>
</dbReference>
<dbReference type="FunFam" id="3.30.70.330:FF:000182">
    <property type="entry name" value="RNA-binding motif protein 28"/>
    <property type="match status" value="1"/>
</dbReference>
<feature type="domain" description="RRM" evidence="7">
    <location>
        <begin position="550"/>
        <end position="633"/>
    </location>
</feature>
<dbReference type="CDD" id="cd12414">
    <property type="entry name" value="RRM2_RBM28_like"/>
    <property type="match status" value="1"/>
</dbReference>
<dbReference type="GO" id="GO:0003729">
    <property type="term" value="F:mRNA binding"/>
    <property type="evidence" value="ECO:0007669"/>
    <property type="project" value="TreeGrafter"/>
</dbReference>
<feature type="compositionally biased region" description="Basic and acidic residues" evidence="6">
    <location>
        <begin position="496"/>
        <end position="507"/>
    </location>
</feature>
<keyword evidence="3 5" id="KW-0694">RNA-binding</keyword>
<evidence type="ECO:0000256" key="4">
    <source>
        <dbReference type="ARBA" id="ARBA00023242"/>
    </source>
</evidence>
<evidence type="ECO:0000313" key="9">
    <source>
        <dbReference type="Proteomes" id="UP001443914"/>
    </source>
</evidence>
<feature type="region of interest" description="Disordered" evidence="6">
    <location>
        <begin position="409"/>
        <end position="454"/>
    </location>
</feature>
<dbReference type="InterPro" id="IPR035979">
    <property type="entry name" value="RBD_domain_sf"/>
</dbReference>
<evidence type="ECO:0000256" key="5">
    <source>
        <dbReference type="PROSITE-ProRule" id="PRU00176"/>
    </source>
</evidence>
<evidence type="ECO:0000256" key="6">
    <source>
        <dbReference type="SAM" id="MobiDB-lite"/>
    </source>
</evidence>
<comment type="subcellular location">
    <subcellularLocation>
        <location evidence="1">Nucleus</location>
    </subcellularLocation>
</comment>
<feature type="domain" description="RRM" evidence="7">
    <location>
        <begin position="18"/>
        <end position="96"/>
    </location>
</feature>
<dbReference type="EMBL" id="JBDFQZ010000012">
    <property type="protein sequence ID" value="KAK9672799.1"/>
    <property type="molecule type" value="Genomic_DNA"/>
</dbReference>
<dbReference type="SUPFAM" id="SSF54928">
    <property type="entry name" value="RNA-binding domain, RBD"/>
    <property type="match status" value="3"/>
</dbReference>
<feature type="compositionally biased region" description="Low complexity" evidence="6">
    <location>
        <begin position="522"/>
        <end position="534"/>
    </location>
</feature>
<accession>A0AAW1H9R7</accession>
<dbReference type="PANTHER" id="PTHR48039:SF5">
    <property type="entry name" value="RNA-BINDING PROTEIN 28"/>
    <property type="match status" value="1"/>
</dbReference>
<feature type="compositionally biased region" description="Polar residues" evidence="6">
    <location>
        <begin position="483"/>
        <end position="495"/>
    </location>
</feature>
<reference evidence="8" key="1">
    <citation type="submission" date="2024-03" db="EMBL/GenBank/DDBJ databases">
        <title>WGS assembly of Saponaria officinalis var. Norfolk2.</title>
        <authorList>
            <person name="Jenkins J."/>
            <person name="Shu S."/>
            <person name="Grimwood J."/>
            <person name="Barry K."/>
            <person name="Goodstein D."/>
            <person name="Schmutz J."/>
            <person name="Leebens-Mack J."/>
            <person name="Osbourn A."/>
        </authorList>
    </citation>
    <scope>NUCLEOTIDE SEQUENCE [LARGE SCALE GENOMIC DNA]</scope>
    <source>
        <strain evidence="8">JIC</strain>
    </source>
</reference>
<feature type="compositionally biased region" description="Basic and acidic residues" evidence="6">
    <location>
        <begin position="889"/>
        <end position="898"/>
    </location>
</feature>
<dbReference type="Proteomes" id="UP001443914">
    <property type="component" value="Unassembled WGS sequence"/>
</dbReference>
<feature type="domain" description="RRM" evidence="7">
    <location>
        <begin position="702"/>
        <end position="813"/>
    </location>
</feature>
<dbReference type="CDD" id="cd12416">
    <property type="entry name" value="RRM4_RBM28_like"/>
    <property type="match status" value="1"/>
</dbReference>
<evidence type="ECO:0000256" key="1">
    <source>
        <dbReference type="ARBA" id="ARBA00004123"/>
    </source>
</evidence>
<dbReference type="CDD" id="cd12415">
    <property type="entry name" value="RRM3_RBM28_like"/>
    <property type="match status" value="1"/>
</dbReference>
<feature type="domain" description="RRM" evidence="7">
    <location>
        <begin position="322"/>
        <end position="400"/>
    </location>
</feature>
<feature type="region of interest" description="Disordered" evidence="6">
    <location>
        <begin position="483"/>
        <end position="549"/>
    </location>
</feature>
<dbReference type="InterPro" id="IPR012677">
    <property type="entry name" value="Nucleotide-bd_a/b_plait_sf"/>
</dbReference>
<proteinExistence type="predicted"/>
<feature type="compositionally biased region" description="Acidic residues" evidence="6">
    <location>
        <begin position="443"/>
        <end position="454"/>
    </location>
</feature>
<dbReference type="Gene3D" id="3.30.70.330">
    <property type="match status" value="4"/>
</dbReference>
<feature type="compositionally biased region" description="Low complexity" evidence="6">
    <location>
        <begin position="1004"/>
        <end position="1015"/>
    </location>
</feature>
<feature type="compositionally biased region" description="Acidic residues" evidence="6">
    <location>
        <begin position="420"/>
        <end position="435"/>
    </location>
</feature>
<dbReference type="SMART" id="SM00360">
    <property type="entry name" value="RRM"/>
    <property type="match status" value="4"/>
</dbReference>
<evidence type="ECO:0000313" key="8">
    <source>
        <dbReference type="EMBL" id="KAK9672799.1"/>
    </source>
</evidence>
<comment type="caution">
    <text evidence="8">The sequence shown here is derived from an EMBL/GenBank/DDBJ whole genome shotgun (WGS) entry which is preliminary data.</text>
</comment>
<dbReference type="PANTHER" id="PTHR48039">
    <property type="entry name" value="RNA-BINDING MOTIF PROTEIN 14B"/>
    <property type="match status" value="1"/>
</dbReference>
<dbReference type="AlphaFoldDB" id="A0AAW1H9R7"/>
<organism evidence="8 9">
    <name type="scientific">Saponaria officinalis</name>
    <name type="common">Common soapwort</name>
    <name type="synonym">Lychnis saponaria</name>
    <dbReference type="NCBI Taxonomy" id="3572"/>
    <lineage>
        <taxon>Eukaryota</taxon>
        <taxon>Viridiplantae</taxon>
        <taxon>Streptophyta</taxon>
        <taxon>Embryophyta</taxon>
        <taxon>Tracheophyta</taxon>
        <taxon>Spermatophyta</taxon>
        <taxon>Magnoliopsida</taxon>
        <taxon>eudicotyledons</taxon>
        <taxon>Gunneridae</taxon>
        <taxon>Pentapetalae</taxon>
        <taxon>Caryophyllales</taxon>
        <taxon>Caryophyllaceae</taxon>
        <taxon>Caryophylleae</taxon>
        <taxon>Saponaria</taxon>
    </lineage>
</organism>
<evidence type="ECO:0000259" key="7">
    <source>
        <dbReference type="PROSITE" id="PS50102"/>
    </source>
</evidence>
<feature type="compositionally biased region" description="Polar residues" evidence="6">
    <location>
        <begin position="508"/>
        <end position="519"/>
    </location>
</feature>
<evidence type="ECO:0000256" key="2">
    <source>
        <dbReference type="ARBA" id="ARBA00022737"/>
    </source>
</evidence>
<protein>
    <recommendedName>
        <fullName evidence="7">RRM domain-containing protein</fullName>
    </recommendedName>
</protein>
<feature type="compositionally biased region" description="Polar residues" evidence="6">
    <location>
        <begin position="811"/>
        <end position="826"/>
    </location>
</feature>
<dbReference type="Pfam" id="PF00076">
    <property type="entry name" value="RRM_1"/>
    <property type="match status" value="3"/>
</dbReference>
<feature type="compositionally biased region" description="Basic and acidic residues" evidence="6">
    <location>
        <begin position="129"/>
        <end position="142"/>
    </location>
</feature>
<feature type="compositionally biased region" description="Basic and acidic residues" evidence="6">
    <location>
        <begin position="827"/>
        <end position="849"/>
    </location>
</feature>
<keyword evidence="9" id="KW-1185">Reference proteome</keyword>
<dbReference type="CDD" id="cd12413">
    <property type="entry name" value="RRM1_RBM28_like"/>
    <property type="match status" value="1"/>
</dbReference>
<keyword evidence="2" id="KW-0677">Repeat</keyword>